<proteinExistence type="predicted"/>
<dbReference type="Proteomes" id="UP000195514">
    <property type="component" value="Chromosome I"/>
</dbReference>
<reference evidence="11" key="1">
    <citation type="submission" date="2017-05" db="EMBL/GenBank/DDBJ databases">
        <authorList>
            <person name="Kirkegaard R."/>
            <person name="Mcilroy J S."/>
        </authorList>
    </citation>
    <scope>NUCLEOTIDE SEQUENCE [LARGE SCALE GENOMIC DNA]</scope>
</reference>
<dbReference type="GO" id="GO:0000224">
    <property type="term" value="F:peptide-N4-(N-acetyl-beta-glucosaminyl)asparagine amidase activity"/>
    <property type="evidence" value="ECO:0007669"/>
    <property type="project" value="UniProtKB-EC"/>
</dbReference>
<comment type="cofactor">
    <cofactor evidence="2">
        <name>Zn(2+)</name>
        <dbReference type="ChEBI" id="CHEBI:29105"/>
    </cofactor>
</comment>
<protein>
    <recommendedName>
        <fullName evidence="5">Peptide-N(4)-(N-acetyl-beta-glucosaminyl)asparagine amidase</fullName>
        <ecNumber evidence="4">3.5.1.52</ecNumber>
    </recommendedName>
    <alternativeName>
        <fullName evidence="7">Peptide:N-glycanase</fullName>
    </alternativeName>
</protein>
<feature type="domain" description="Transglutaminase-like" evidence="9">
    <location>
        <begin position="193"/>
        <end position="312"/>
    </location>
</feature>
<dbReference type="AlphaFoldDB" id="A0A1Y6K0G1"/>
<evidence type="ECO:0000256" key="2">
    <source>
        <dbReference type="ARBA" id="ARBA00001947"/>
    </source>
</evidence>
<gene>
    <name evidence="10" type="ORF">CFX1CAM_0119</name>
</gene>
<dbReference type="Gene3D" id="2.60.120.260">
    <property type="entry name" value="Galactose-binding domain-like"/>
    <property type="match status" value="1"/>
</dbReference>
<evidence type="ECO:0000256" key="3">
    <source>
        <dbReference type="ARBA" id="ARBA00004496"/>
    </source>
</evidence>
<sequence>MKPIFQGSDPYKRWYDLVPATLKSHAPEWGKIPRSDFDSDELVNLSRDARVFVDSFYGTINTPDLALLYPILNQVEVNVKQAGEGQVQLRLATHTPGFDHFSWRFDSLSWQSGLDTALCWTLHEGINRFEVQSVNKAGKQGRITNLEILFYGAEITEIKLDNGHADPPGTPFLWEDFTHPTLVRLREKYSLDDIIKSGETDLERAILLRDWVKSLWDHDQPIFSPPWNAEYILDKVTKHIEYFYCVHYSVVYMQLCMALGIPARLINLHRGICDAPLDGRGYGKETKEEAPCDEHVLNEVWLDDISKWAVIDVDFDIHYEQDGQPLNAYEIHELLITDRLADLQPCEGPLAYKLRSSDDFYQLKLPVYYTHFCIFWRNNHISDSEGPTQILHFVDDKTPPMLWWQGEDLRHRPQIIGPIGISWPYSQQTPVLNDMNAASHWASAETPDPHWVELVWESPKKISHVHLLWAKCWGKYFNSRHILIQSKHNEEWQTIAEHHADNERAMDLISFSPIETDSIRIVQPINGGSLEYPQRLWLAEVGVN</sequence>
<dbReference type="InterPro" id="IPR038765">
    <property type="entry name" value="Papain-like_cys_pep_sf"/>
</dbReference>
<dbReference type="SUPFAM" id="SSF54001">
    <property type="entry name" value="Cysteine proteinases"/>
    <property type="match status" value="1"/>
</dbReference>
<evidence type="ECO:0000256" key="5">
    <source>
        <dbReference type="ARBA" id="ARBA00018546"/>
    </source>
</evidence>
<evidence type="ECO:0000259" key="9">
    <source>
        <dbReference type="Pfam" id="PF01841"/>
    </source>
</evidence>
<dbReference type="EC" id="3.5.1.52" evidence="4"/>
<evidence type="ECO:0000256" key="4">
    <source>
        <dbReference type="ARBA" id="ARBA00012158"/>
    </source>
</evidence>
<dbReference type="EMBL" id="LT859958">
    <property type="protein sequence ID" value="SMX53185.1"/>
    <property type="molecule type" value="Genomic_DNA"/>
</dbReference>
<keyword evidence="11" id="KW-1185">Reference proteome</keyword>
<comment type="catalytic activity">
    <reaction evidence="1">
        <text>Hydrolysis of an N(4)-(acetyl-beta-D-glucosaminyl)asparagine residue in which the glucosamine residue may be further glycosylated, to yield a (substituted) N-acetyl-beta-D-glucosaminylamine and a peptide containing an aspartate residue.</text>
        <dbReference type="EC" id="3.5.1.52"/>
    </reaction>
</comment>
<evidence type="ECO:0000313" key="11">
    <source>
        <dbReference type="Proteomes" id="UP000195514"/>
    </source>
</evidence>
<evidence type="ECO:0000256" key="6">
    <source>
        <dbReference type="ARBA" id="ARBA00022490"/>
    </source>
</evidence>
<feature type="domain" description="F5/8 type C" evidence="8">
    <location>
        <begin position="434"/>
        <end position="525"/>
    </location>
</feature>
<name>A0A1Y6K0G1_9CHLR</name>
<evidence type="ECO:0000259" key="8">
    <source>
        <dbReference type="Pfam" id="PF00754"/>
    </source>
</evidence>
<evidence type="ECO:0000256" key="7">
    <source>
        <dbReference type="ARBA" id="ARBA00032901"/>
    </source>
</evidence>
<dbReference type="InterPro" id="IPR002931">
    <property type="entry name" value="Transglutaminase-like"/>
</dbReference>
<dbReference type="Pfam" id="PF01841">
    <property type="entry name" value="Transglut_core"/>
    <property type="match status" value="1"/>
</dbReference>
<accession>A0A1Y6K0G1</accession>
<dbReference type="RefSeq" id="WP_087861141.1">
    <property type="nucleotide sequence ID" value="NZ_LT859958.1"/>
</dbReference>
<evidence type="ECO:0000313" key="10">
    <source>
        <dbReference type="EMBL" id="SMX53185.1"/>
    </source>
</evidence>
<evidence type="ECO:0000256" key="1">
    <source>
        <dbReference type="ARBA" id="ARBA00001650"/>
    </source>
</evidence>
<keyword evidence="6" id="KW-0963">Cytoplasm</keyword>
<dbReference type="SUPFAM" id="SSF49785">
    <property type="entry name" value="Galactose-binding domain-like"/>
    <property type="match status" value="1"/>
</dbReference>
<comment type="subcellular location">
    <subcellularLocation>
        <location evidence="3">Cytoplasm</location>
    </subcellularLocation>
</comment>
<dbReference type="OrthoDB" id="148799at2"/>
<dbReference type="GO" id="GO:0005737">
    <property type="term" value="C:cytoplasm"/>
    <property type="evidence" value="ECO:0007669"/>
    <property type="project" value="UniProtKB-SubCell"/>
</dbReference>
<dbReference type="InterPro" id="IPR008979">
    <property type="entry name" value="Galactose-bd-like_sf"/>
</dbReference>
<organism evidence="10 11">
    <name type="scientific">Candidatus Brevifilum fermentans</name>
    <dbReference type="NCBI Taxonomy" id="1986204"/>
    <lineage>
        <taxon>Bacteria</taxon>
        <taxon>Bacillati</taxon>
        <taxon>Chloroflexota</taxon>
        <taxon>Anaerolineae</taxon>
        <taxon>Anaerolineales</taxon>
        <taxon>Anaerolineaceae</taxon>
        <taxon>Candidatus Brevifilum</taxon>
    </lineage>
</organism>
<dbReference type="Pfam" id="PF00754">
    <property type="entry name" value="F5_F8_type_C"/>
    <property type="match status" value="1"/>
</dbReference>
<dbReference type="InterPro" id="IPR000421">
    <property type="entry name" value="FA58C"/>
</dbReference>
<dbReference type="KEGG" id="abat:CFX1CAM_0119"/>